<protein>
    <submittedName>
        <fullName evidence="6">CD209 antigen-like protein E</fullName>
    </submittedName>
</protein>
<dbReference type="OrthoDB" id="8950604at2759"/>
<dbReference type="InterPro" id="IPR050111">
    <property type="entry name" value="C-type_lectin/snaclec_domain"/>
</dbReference>
<evidence type="ECO:0000259" key="4">
    <source>
        <dbReference type="PROSITE" id="PS50041"/>
    </source>
</evidence>
<dbReference type="Gene3D" id="1.20.5.1000">
    <property type="entry name" value="arf6 gtpase in complex with a specific effector, jip4"/>
    <property type="match status" value="1"/>
</dbReference>
<feature type="domain" description="C-type lectin" evidence="4">
    <location>
        <begin position="130"/>
        <end position="241"/>
    </location>
</feature>
<proteinExistence type="predicted"/>
<dbReference type="PROSITE" id="PS50041">
    <property type="entry name" value="C_TYPE_LECTIN_2"/>
    <property type="match status" value="1"/>
</dbReference>
<dbReference type="InterPro" id="IPR001304">
    <property type="entry name" value="C-type_lectin-like"/>
</dbReference>
<evidence type="ECO:0000256" key="2">
    <source>
        <dbReference type="SAM" id="Coils"/>
    </source>
</evidence>
<dbReference type="KEGG" id="char:116218464"/>
<dbReference type="GeneID" id="116218464"/>
<dbReference type="CDD" id="cd03590">
    <property type="entry name" value="CLECT_DC-SIGN_like"/>
    <property type="match status" value="1"/>
</dbReference>
<dbReference type="Pfam" id="PF00059">
    <property type="entry name" value="Lectin_C"/>
    <property type="match status" value="1"/>
</dbReference>
<name>A0A6P8EZ43_CLUHA</name>
<feature type="coiled-coil region" evidence="2">
    <location>
        <begin position="88"/>
        <end position="122"/>
    </location>
</feature>
<keyword evidence="3" id="KW-1133">Transmembrane helix</keyword>
<keyword evidence="1" id="KW-0430">Lectin</keyword>
<organism evidence="5 6">
    <name type="scientific">Clupea harengus</name>
    <name type="common">Atlantic herring</name>
    <dbReference type="NCBI Taxonomy" id="7950"/>
    <lineage>
        <taxon>Eukaryota</taxon>
        <taxon>Metazoa</taxon>
        <taxon>Chordata</taxon>
        <taxon>Craniata</taxon>
        <taxon>Vertebrata</taxon>
        <taxon>Euteleostomi</taxon>
        <taxon>Actinopterygii</taxon>
        <taxon>Neopterygii</taxon>
        <taxon>Teleostei</taxon>
        <taxon>Clupei</taxon>
        <taxon>Clupeiformes</taxon>
        <taxon>Clupeoidei</taxon>
        <taxon>Clupeidae</taxon>
        <taxon>Clupea</taxon>
    </lineage>
</organism>
<feature type="transmembrane region" description="Helical" evidence="3">
    <location>
        <begin position="58"/>
        <end position="79"/>
    </location>
</feature>
<dbReference type="Proteomes" id="UP000515152">
    <property type="component" value="Chromosome 22"/>
</dbReference>
<dbReference type="PANTHER" id="PTHR22803">
    <property type="entry name" value="MANNOSE, PHOSPHOLIPASE, LECTIN RECEPTOR RELATED"/>
    <property type="match status" value="1"/>
</dbReference>
<dbReference type="SMART" id="SM00034">
    <property type="entry name" value="CLECT"/>
    <property type="match status" value="1"/>
</dbReference>
<accession>A0A6P8EZ43</accession>
<dbReference type="InterPro" id="IPR016187">
    <property type="entry name" value="CTDL_fold"/>
</dbReference>
<evidence type="ECO:0000313" key="5">
    <source>
        <dbReference type="Proteomes" id="UP000515152"/>
    </source>
</evidence>
<evidence type="ECO:0000313" key="6">
    <source>
        <dbReference type="RefSeq" id="XP_031416142.1"/>
    </source>
</evidence>
<keyword evidence="2" id="KW-0175">Coiled coil</keyword>
<dbReference type="AlphaFoldDB" id="A0A6P8EZ43"/>
<dbReference type="RefSeq" id="XP_031416142.1">
    <property type="nucleotide sequence ID" value="XM_031560282.2"/>
</dbReference>
<dbReference type="SUPFAM" id="SSF56436">
    <property type="entry name" value="C-type lectin-like"/>
    <property type="match status" value="1"/>
</dbReference>
<keyword evidence="3" id="KW-0472">Membrane</keyword>
<dbReference type="GO" id="GO:0030246">
    <property type="term" value="F:carbohydrate binding"/>
    <property type="evidence" value="ECO:0007669"/>
    <property type="project" value="UniProtKB-KW"/>
</dbReference>
<reference evidence="6" key="1">
    <citation type="submission" date="2025-08" db="UniProtKB">
        <authorList>
            <consortium name="RefSeq"/>
        </authorList>
    </citation>
    <scope>IDENTIFICATION</scope>
</reference>
<keyword evidence="5" id="KW-1185">Reference proteome</keyword>
<dbReference type="InterPro" id="IPR033989">
    <property type="entry name" value="CD209-like_CTLD"/>
</dbReference>
<sequence>MSMDTLSGNSTILDDTFLDNKDAEEDVSIYKNTSNSTWSRIRMQILGIRHSGDFYYRVVTRTLGLLCVLLLTVILVMSVERSHLNSTFSNLTSERDLLKTNLKTLQEENNKVKSRNAYLEKHLQEGWTYFQSSLYYVSTEQKSWNEAREDCRKKGADLVIVNNRNEQEFLSDLQKEFWIGLTDHDGKWKWVDGRPLTDGFWDSGQPNSYGGNEDCVEIRPRKILTNWNDDLCSRSQLWSCEKKIP</sequence>
<gene>
    <name evidence="6" type="primary">LOC116218464</name>
</gene>
<evidence type="ECO:0000256" key="3">
    <source>
        <dbReference type="SAM" id="Phobius"/>
    </source>
</evidence>
<keyword evidence="3" id="KW-0812">Transmembrane</keyword>
<dbReference type="Gene3D" id="3.10.100.10">
    <property type="entry name" value="Mannose-Binding Protein A, subunit A"/>
    <property type="match status" value="1"/>
</dbReference>
<dbReference type="InterPro" id="IPR016186">
    <property type="entry name" value="C-type_lectin-like/link_sf"/>
</dbReference>
<evidence type="ECO:0000256" key="1">
    <source>
        <dbReference type="ARBA" id="ARBA00022734"/>
    </source>
</evidence>